<dbReference type="KEGG" id="dic:Dpoa569_0002235"/>
<evidence type="ECO:0000313" key="2">
    <source>
        <dbReference type="Proteomes" id="UP000320591"/>
    </source>
</evidence>
<evidence type="ECO:0000313" key="1">
    <source>
        <dbReference type="EMBL" id="QDX30349.1"/>
    </source>
</evidence>
<dbReference type="AlphaFoldDB" id="A0A5B8HNJ7"/>
<gene>
    <name evidence="1" type="ORF">Dpoa569_0002235</name>
</gene>
<protein>
    <submittedName>
        <fullName evidence="1">Uncharacterized protein</fullName>
    </submittedName>
</protein>
<dbReference type="Proteomes" id="UP000320591">
    <property type="component" value="Chromosome"/>
</dbReference>
<keyword evidence="2" id="KW-1185">Reference proteome</keyword>
<proteinExistence type="predicted"/>
<dbReference type="OrthoDB" id="6580368at2"/>
<reference evidence="1 2" key="1">
    <citation type="journal article" date="2019" name="Environ. Microbiol.">
        <title>The phytopathogenic nature of Dickeya aquatica 174/2 and the dynamic early evolution of Dickeya pathogenicity.</title>
        <authorList>
            <person name="Duprey A."/>
            <person name="Taib N."/>
            <person name="Leonard S."/>
            <person name="Garin T."/>
            <person name="Flandrois J.P."/>
            <person name="Nasser W."/>
            <person name="Brochier-Armanet C."/>
            <person name="Reverchon S."/>
        </authorList>
    </citation>
    <scope>NUCLEOTIDE SEQUENCE [LARGE SCALE GENOMIC DNA]</scope>
    <source>
        <strain evidence="1 2">NCPPB 569</strain>
    </source>
</reference>
<dbReference type="EMBL" id="CP042220">
    <property type="protein sequence ID" value="QDX30349.1"/>
    <property type="molecule type" value="Genomic_DNA"/>
</dbReference>
<sequence length="223" mass="25289">MVHKTIGNIWIDKQVAPLEYCSIQRASALLKCEEEDFLHWHDIGAISLAIKLNNKTSANLYFISDGMLSDSEKKKARIEINQLYNLESSRIIGSVDDIEITFSSSDRNGFRYNISPPCLIFGVWRILDDFNLSCSLGNAEKLYSMSVFQEQSISPTLRIVVAMLEMAVAYDKRSLFVLRSDIENIYTHAMTGQPMPNFINGRIEKQNLSTEIKNLTEPLDATP</sequence>
<dbReference type="RefSeq" id="WP_128569704.1">
    <property type="nucleotide sequence ID" value="NZ_CM001975.1"/>
</dbReference>
<accession>A0A5B8HNJ7</accession>
<name>A0A5B8HNJ7_9GAMM</name>
<organism evidence="1 2">
    <name type="scientific">Dickeya poaceiphila</name>
    <dbReference type="NCBI Taxonomy" id="568768"/>
    <lineage>
        <taxon>Bacteria</taxon>
        <taxon>Pseudomonadati</taxon>
        <taxon>Pseudomonadota</taxon>
        <taxon>Gammaproteobacteria</taxon>
        <taxon>Enterobacterales</taxon>
        <taxon>Pectobacteriaceae</taxon>
        <taxon>Dickeya</taxon>
    </lineage>
</organism>